<proteinExistence type="predicted"/>
<feature type="transmembrane region" description="Helical" evidence="2">
    <location>
        <begin position="231"/>
        <end position="249"/>
    </location>
</feature>
<dbReference type="Proteomes" id="UP000681343">
    <property type="component" value="Chromosome"/>
</dbReference>
<sequence length="259" mass="27969">MEQKKKTKIIIIILAVLLGLSLLVLAGTLIRARLTDSDPGTVTVPDNLITPEEDTGTEDTRTPGSGSGTSSAPAPAQSAAAAQKAATIALYNKHPEDNAPFTVGNMFPGDSETKYFCVQVSYHDKVTVHYKAVVRPGYEKLAQVLQVRVKLLTTGETLYDGGIAAMPQSLTHKLASESSVTQELYYEITAYLDTSVGNAYQSQDLIADFQWWVEETGSLDNPETGDAFRSMLWAVAGVCSGGLLLLLVLRRRKEDEADA</sequence>
<keyword evidence="2" id="KW-0472">Membrane</keyword>
<gene>
    <name evidence="3" type="ORF">MM35RIKEN_01160</name>
</gene>
<reference evidence="3" key="1">
    <citation type="submission" date="2020-09" db="EMBL/GenBank/DDBJ databases">
        <title>New species isolated from human feces.</title>
        <authorList>
            <person name="Kitahara M."/>
            <person name="Shigeno Y."/>
            <person name="Shime M."/>
            <person name="Matsumoto Y."/>
            <person name="Nakamura S."/>
            <person name="Motooka D."/>
            <person name="Fukuoka S."/>
            <person name="Nishikawa H."/>
            <person name="Benno Y."/>
        </authorList>
    </citation>
    <scope>NUCLEOTIDE SEQUENCE</scope>
    <source>
        <strain evidence="3">MM35</strain>
    </source>
</reference>
<dbReference type="EMBL" id="AP023415">
    <property type="protein sequence ID" value="BCK77924.1"/>
    <property type="molecule type" value="Genomic_DNA"/>
</dbReference>
<accession>A0A810PPK4</accession>
<keyword evidence="2" id="KW-1133">Transmembrane helix</keyword>
<evidence type="ECO:0008006" key="5">
    <source>
        <dbReference type="Google" id="ProtNLM"/>
    </source>
</evidence>
<keyword evidence="2" id="KW-0812">Transmembrane</keyword>
<evidence type="ECO:0000256" key="2">
    <source>
        <dbReference type="SAM" id="Phobius"/>
    </source>
</evidence>
<evidence type="ECO:0000256" key="1">
    <source>
        <dbReference type="SAM" id="MobiDB-lite"/>
    </source>
</evidence>
<evidence type="ECO:0000313" key="3">
    <source>
        <dbReference type="EMBL" id="BCK77924.1"/>
    </source>
</evidence>
<evidence type="ECO:0000313" key="4">
    <source>
        <dbReference type="Proteomes" id="UP000681343"/>
    </source>
</evidence>
<dbReference type="KEGG" id="vfa:MM35RIKEN_01160"/>
<feature type="region of interest" description="Disordered" evidence="1">
    <location>
        <begin position="40"/>
        <end position="77"/>
    </location>
</feature>
<organism evidence="3 4">
    <name type="scientific">Vescimonas fastidiosa</name>
    <dbReference type="NCBI Taxonomy" id="2714353"/>
    <lineage>
        <taxon>Bacteria</taxon>
        <taxon>Bacillati</taxon>
        <taxon>Bacillota</taxon>
        <taxon>Clostridia</taxon>
        <taxon>Eubacteriales</taxon>
        <taxon>Oscillospiraceae</taxon>
        <taxon>Vescimonas</taxon>
    </lineage>
</organism>
<protein>
    <recommendedName>
        <fullName evidence="5">LPXTG cell wall anchor domain-containing protein</fullName>
    </recommendedName>
</protein>
<keyword evidence="4" id="KW-1185">Reference proteome</keyword>
<feature type="compositionally biased region" description="Low complexity" evidence="1">
    <location>
        <begin position="62"/>
        <end position="77"/>
    </location>
</feature>
<dbReference type="NCBIfam" id="TIGR01167">
    <property type="entry name" value="LPXTG_anchor"/>
    <property type="match status" value="1"/>
</dbReference>
<dbReference type="AlphaFoldDB" id="A0A810PPK4"/>
<name>A0A810PPK4_9FIRM</name>
<dbReference type="RefSeq" id="WP_212818382.1">
    <property type="nucleotide sequence ID" value="NZ_AP023415.1"/>
</dbReference>